<feature type="transmembrane region" description="Helical" evidence="1">
    <location>
        <begin position="41"/>
        <end position="74"/>
    </location>
</feature>
<keyword evidence="1" id="KW-1133">Transmembrane helix</keyword>
<evidence type="ECO:0000313" key="2">
    <source>
        <dbReference type="EMBL" id="CAK0858647.1"/>
    </source>
</evidence>
<comment type="caution">
    <text evidence="2">The sequence shown here is derived from an EMBL/GenBank/DDBJ whole genome shotgun (WGS) entry which is preliminary data.</text>
</comment>
<sequence length="449" mass="47543">MVGALIACSGGALTATGANVLSWSSHRQRTEGREFTRMQLLGLNLVCLILNVAGSVMFAASVAIGGAVATVMPLQTGANLLANMFWQVYLDLKHFTKSMRVGTLILVCAVAELVDIGPQEPDQQVDVSELLAQPLARAWIAVLAICTVISFVACYLTKGREVRSLAKLGSFAMAVSILTVLGASVAKTFGLLNGFPLMVAEGSWFCLGVVMMGLTLLANAGTDVSMYIPAQLSSQLLINMVTGFCVWRDAEYISSPRAYLLVYVICIMAVYLISNELDIAGQASRAYWIRQSKLSEAVAPSAFGRSVLALLRSWQPSDGEAGAGGAALAKDRCAAAGEVLQQGLENGMITDKEMAALAHGLLQEQGCAPTALLVAWIERAQHFQAYCEHDPSFKDHFRSTLSAPEWEKLQALSGEGQQGPLLQSCGSSLAGSSISRGVSAQGPLLATSC</sequence>
<keyword evidence="1" id="KW-0472">Membrane</keyword>
<dbReference type="EMBL" id="CAUYUJ010015830">
    <property type="protein sequence ID" value="CAK0858647.1"/>
    <property type="molecule type" value="Genomic_DNA"/>
</dbReference>
<feature type="transmembrane region" description="Helical" evidence="1">
    <location>
        <begin position="138"/>
        <end position="156"/>
    </location>
</feature>
<keyword evidence="1" id="KW-0812">Transmembrane</keyword>
<dbReference type="Proteomes" id="UP001189429">
    <property type="component" value="Unassembled WGS sequence"/>
</dbReference>
<organism evidence="2 3">
    <name type="scientific">Prorocentrum cordatum</name>
    <dbReference type="NCBI Taxonomy" id="2364126"/>
    <lineage>
        <taxon>Eukaryota</taxon>
        <taxon>Sar</taxon>
        <taxon>Alveolata</taxon>
        <taxon>Dinophyceae</taxon>
        <taxon>Prorocentrales</taxon>
        <taxon>Prorocentraceae</taxon>
        <taxon>Prorocentrum</taxon>
    </lineage>
</organism>
<proteinExistence type="predicted"/>
<accession>A0ABN9UGH3</accession>
<gene>
    <name evidence="2" type="ORF">PCOR1329_LOCUS48280</name>
</gene>
<evidence type="ECO:0000256" key="1">
    <source>
        <dbReference type="SAM" id="Phobius"/>
    </source>
</evidence>
<reference evidence="2" key="1">
    <citation type="submission" date="2023-10" db="EMBL/GenBank/DDBJ databases">
        <authorList>
            <person name="Chen Y."/>
            <person name="Shah S."/>
            <person name="Dougan E. K."/>
            <person name="Thang M."/>
            <person name="Chan C."/>
        </authorList>
    </citation>
    <scope>NUCLEOTIDE SEQUENCE [LARGE SCALE GENOMIC DNA]</scope>
</reference>
<name>A0ABN9UGH3_9DINO</name>
<evidence type="ECO:0008006" key="4">
    <source>
        <dbReference type="Google" id="ProtNLM"/>
    </source>
</evidence>
<evidence type="ECO:0000313" key="3">
    <source>
        <dbReference type="Proteomes" id="UP001189429"/>
    </source>
</evidence>
<feature type="transmembrane region" description="Helical" evidence="1">
    <location>
        <begin position="168"/>
        <end position="190"/>
    </location>
</feature>
<feature type="transmembrane region" description="Helical" evidence="1">
    <location>
        <begin position="202"/>
        <end position="220"/>
    </location>
</feature>
<keyword evidence="3" id="KW-1185">Reference proteome</keyword>
<feature type="transmembrane region" description="Helical" evidence="1">
    <location>
        <begin position="256"/>
        <end position="274"/>
    </location>
</feature>
<protein>
    <recommendedName>
        <fullName evidence="4">Magnesium transporter</fullName>
    </recommendedName>
</protein>